<dbReference type="RefSeq" id="WP_257913034.1">
    <property type="nucleotide sequence ID" value="NZ_JANPWE010000003.1"/>
</dbReference>
<proteinExistence type="predicted"/>
<dbReference type="EMBL" id="JANPWE010000003">
    <property type="protein sequence ID" value="MCR6545364.1"/>
    <property type="molecule type" value="Genomic_DNA"/>
</dbReference>
<keyword evidence="3" id="KW-1185">Reference proteome</keyword>
<dbReference type="Proteomes" id="UP001524944">
    <property type="component" value="Unassembled WGS sequence"/>
</dbReference>
<name>A0ABT1Y620_9FIRM</name>
<evidence type="ECO:0000256" key="1">
    <source>
        <dbReference type="SAM" id="MobiDB-lite"/>
    </source>
</evidence>
<comment type="caution">
    <text evidence="2">The sequence shown here is derived from an EMBL/GenBank/DDBJ whole genome shotgun (WGS) entry which is preliminary data.</text>
</comment>
<sequence>MNMQTTGTQTTRRPRGQTTGTVRAVYSKIPCMIRYFGVIE</sequence>
<protein>
    <submittedName>
        <fullName evidence="2">Uncharacterized protein</fullName>
    </submittedName>
</protein>
<organism evidence="2 3">
    <name type="scientific">Dehalobacterium formicoaceticum</name>
    <dbReference type="NCBI Taxonomy" id="51515"/>
    <lineage>
        <taxon>Bacteria</taxon>
        <taxon>Bacillati</taxon>
        <taxon>Bacillota</taxon>
        <taxon>Clostridia</taxon>
        <taxon>Eubacteriales</taxon>
        <taxon>Peptococcaceae</taxon>
        <taxon>Dehalobacterium</taxon>
    </lineage>
</organism>
<accession>A0ABT1Y620</accession>
<evidence type="ECO:0000313" key="2">
    <source>
        <dbReference type="EMBL" id="MCR6545364.1"/>
    </source>
</evidence>
<reference evidence="2 3" key="1">
    <citation type="submission" date="2022-08" db="EMBL/GenBank/DDBJ databases">
        <title>Proteogenomics of the novel Dehalobacterium formicoaceticum strain EZ94 highlights a key role of methyltransferases during anaerobic dichloromethane degradation.</title>
        <authorList>
            <person name="Wasmund K."/>
        </authorList>
    </citation>
    <scope>NUCLEOTIDE SEQUENCE [LARGE SCALE GENOMIC DNA]</scope>
    <source>
        <strain evidence="2 3">EZ94</strain>
    </source>
</reference>
<gene>
    <name evidence="2" type="ORF">NVS47_07515</name>
</gene>
<evidence type="ECO:0000313" key="3">
    <source>
        <dbReference type="Proteomes" id="UP001524944"/>
    </source>
</evidence>
<feature type="region of interest" description="Disordered" evidence="1">
    <location>
        <begin position="1"/>
        <end position="20"/>
    </location>
</feature>